<feature type="chain" id="PRO_5023134609" evidence="2">
    <location>
        <begin position="22"/>
        <end position="136"/>
    </location>
</feature>
<comment type="caution">
    <text evidence="3">The sequence shown here is derived from an EMBL/GenBank/DDBJ whole genome shotgun (WGS) entry which is preliminary data.</text>
</comment>
<organism evidence="3 4">
    <name type="scientific">Portunus trituberculatus</name>
    <name type="common">Swimming crab</name>
    <name type="synonym">Neptunus trituberculatus</name>
    <dbReference type="NCBI Taxonomy" id="210409"/>
    <lineage>
        <taxon>Eukaryota</taxon>
        <taxon>Metazoa</taxon>
        <taxon>Ecdysozoa</taxon>
        <taxon>Arthropoda</taxon>
        <taxon>Crustacea</taxon>
        <taxon>Multicrustacea</taxon>
        <taxon>Malacostraca</taxon>
        <taxon>Eumalacostraca</taxon>
        <taxon>Eucarida</taxon>
        <taxon>Decapoda</taxon>
        <taxon>Pleocyemata</taxon>
        <taxon>Brachyura</taxon>
        <taxon>Eubrachyura</taxon>
        <taxon>Portunoidea</taxon>
        <taxon>Portunidae</taxon>
        <taxon>Portuninae</taxon>
        <taxon>Portunus</taxon>
    </lineage>
</organism>
<evidence type="ECO:0000313" key="3">
    <source>
        <dbReference type="EMBL" id="MPC96425.1"/>
    </source>
</evidence>
<gene>
    <name evidence="3" type="ORF">E2C01_091683</name>
</gene>
<evidence type="ECO:0000313" key="4">
    <source>
        <dbReference type="Proteomes" id="UP000324222"/>
    </source>
</evidence>
<reference evidence="3 4" key="1">
    <citation type="submission" date="2019-05" db="EMBL/GenBank/DDBJ databases">
        <title>Another draft genome of Portunus trituberculatus and its Hox gene families provides insights of decapod evolution.</title>
        <authorList>
            <person name="Jeong J.-H."/>
            <person name="Song I."/>
            <person name="Kim S."/>
            <person name="Choi T."/>
            <person name="Kim D."/>
            <person name="Ryu S."/>
            <person name="Kim W."/>
        </authorList>
    </citation>
    <scope>NUCLEOTIDE SEQUENCE [LARGE SCALE GENOMIC DNA]</scope>
    <source>
        <tissue evidence="3">Muscle</tissue>
    </source>
</reference>
<feature type="signal peptide" evidence="2">
    <location>
        <begin position="1"/>
        <end position="21"/>
    </location>
</feature>
<sequence length="136" mass="15292">MQPQTSCRLGWWWQALGLLEGQLPDGDDVEDDTYLQRRRRRSSVWGRTRTPDDTTNTLTPTDTPRSLVDEDEDDDEANSVLPFIVVSCHARCQSTPPHRYPATPTLPLNPDPAMTHSQPARQDMYFCLCHVGPGGG</sequence>
<dbReference type="AlphaFoldDB" id="A0A5B7JPA2"/>
<keyword evidence="4" id="KW-1185">Reference proteome</keyword>
<feature type="compositionally biased region" description="Low complexity" evidence="1">
    <location>
        <begin position="43"/>
        <end position="65"/>
    </location>
</feature>
<feature type="region of interest" description="Disordered" evidence="1">
    <location>
        <begin position="22"/>
        <end position="76"/>
    </location>
</feature>
<dbReference type="Proteomes" id="UP000324222">
    <property type="component" value="Unassembled WGS sequence"/>
</dbReference>
<name>A0A5B7JPA2_PORTR</name>
<evidence type="ECO:0000256" key="2">
    <source>
        <dbReference type="SAM" id="SignalP"/>
    </source>
</evidence>
<protein>
    <submittedName>
        <fullName evidence="3">Uncharacterized protein</fullName>
    </submittedName>
</protein>
<accession>A0A5B7JPA2</accession>
<evidence type="ECO:0000256" key="1">
    <source>
        <dbReference type="SAM" id="MobiDB-lite"/>
    </source>
</evidence>
<keyword evidence="2" id="KW-0732">Signal</keyword>
<dbReference type="EMBL" id="VSRR010105937">
    <property type="protein sequence ID" value="MPC96425.1"/>
    <property type="molecule type" value="Genomic_DNA"/>
</dbReference>
<proteinExistence type="predicted"/>